<dbReference type="Proteomes" id="UP000257109">
    <property type="component" value="Unassembled WGS sequence"/>
</dbReference>
<feature type="non-terminal residue" evidence="2">
    <location>
        <position position="1"/>
    </location>
</feature>
<dbReference type="Pfam" id="PF26130">
    <property type="entry name" value="PB1-like"/>
    <property type="match status" value="1"/>
</dbReference>
<dbReference type="InterPro" id="IPR058594">
    <property type="entry name" value="PB1-like_dom_pln"/>
</dbReference>
<dbReference type="PANTHER" id="PTHR31973">
    <property type="entry name" value="POLYPROTEIN, PUTATIVE-RELATED"/>
    <property type="match status" value="1"/>
</dbReference>
<comment type="caution">
    <text evidence="2">The sequence shown here is derived from an EMBL/GenBank/DDBJ whole genome shotgun (WGS) entry which is preliminary data.</text>
</comment>
<gene>
    <name evidence="2" type="ORF">CR513_16421</name>
</gene>
<dbReference type="PANTHER" id="PTHR31973:SF187">
    <property type="entry name" value="MUTATOR TRANSPOSASE MUDRA PROTEIN"/>
    <property type="match status" value="1"/>
</dbReference>
<reference evidence="2" key="1">
    <citation type="submission" date="2018-05" db="EMBL/GenBank/DDBJ databases">
        <title>Draft genome of Mucuna pruriens seed.</title>
        <authorList>
            <person name="Nnadi N.E."/>
            <person name="Vos R."/>
            <person name="Hasami M.H."/>
            <person name="Devisetty U.K."/>
            <person name="Aguiy J.C."/>
        </authorList>
    </citation>
    <scope>NUCLEOTIDE SEQUENCE [LARGE SCALE GENOMIC DNA]</scope>
    <source>
        <strain evidence="2">JCA_2017</strain>
    </source>
</reference>
<evidence type="ECO:0000259" key="1">
    <source>
        <dbReference type="Pfam" id="PF26130"/>
    </source>
</evidence>
<proteinExistence type="predicted"/>
<feature type="domain" description="PB1-like" evidence="1">
    <location>
        <begin position="4"/>
        <end position="86"/>
    </location>
</feature>
<evidence type="ECO:0000313" key="3">
    <source>
        <dbReference type="Proteomes" id="UP000257109"/>
    </source>
</evidence>
<evidence type="ECO:0000313" key="2">
    <source>
        <dbReference type="EMBL" id="RDY00400.1"/>
    </source>
</evidence>
<sequence length="353" mass="41020">AAMAFTFHLHYMGYFVREPNMHYKEAEVHEYKDLDVHTWSFFEAIDLKKKNSSFEEGLKELVLDKDALELSNYVIQNKCEVVTYLEYPYFQTNNMDEGDDFNTKGVDGNRSLPFENDNESKKAMMNLLMNEEVRDMGLDDGFYEVPEAGIERGIEEKNGTNNLNIIEGEDYVQVGGFNDIVAIVMAETFIPPNMEAMHDIEVDYSSDELDSDFDSGSDGENKPYYPRYKEDMCRTFKFRLGMNRVGNNHTYKIKTLIGKHNCGRVFANKNAKSKWISKQLVDKLKSNSKLTLNEIIDDMRITFSTDITLSRAFKAKQLVREVVEGDASKQYSLLWSYSAELRRAKRPRGRWWR</sequence>
<name>A0A371HC96_MUCPR</name>
<protein>
    <recommendedName>
        <fullName evidence="1">PB1-like domain-containing protein</fullName>
    </recommendedName>
</protein>
<organism evidence="2 3">
    <name type="scientific">Mucuna pruriens</name>
    <name type="common">Velvet bean</name>
    <name type="synonym">Dolichos pruriens</name>
    <dbReference type="NCBI Taxonomy" id="157652"/>
    <lineage>
        <taxon>Eukaryota</taxon>
        <taxon>Viridiplantae</taxon>
        <taxon>Streptophyta</taxon>
        <taxon>Embryophyta</taxon>
        <taxon>Tracheophyta</taxon>
        <taxon>Spermatophyta</taxon>
        <taxon>Magnoliopsida</taxon>
        <taxon>eudicotyledons</taxon>
        <taxon>Gunneridae</taxon>
        <taxon>Pentapetalae</taxon>
        <taxon>rosids</taxon>
        <taxon>fabids</taxon>
        <taxon>Fabales</taxon>
        <taxon>Fabaceae</taxon>
        <taxon>Papilionoideae</taxon>
        <taxon>50 kb inversion clade</taxon>
        <taxon>NPAAA clade</taxon>
        <taxon>indigoferoid/millettioid clade</taxon>
        <taxon>Phaseoleae</taxon>
        <taxon>Mucuna</taxon>
    </lineage>
</organism>
<accession>A0A371HC96</accession>
<dbReference type="OrthoDB" id="1746950at2759"/>
<dbReference type="AlphaFoldDB" id="A0A371HC96"/>
<keyword evidence="3" id="KW-1185">Reference proteome</keyword>
<dbReference type="EMBL" id="QJKJ01003007">
    <property type="protein sequence ID" value="RDY00400.1"/>
    <property type="molecule type" value="Genomic_DNA"/>
</dbReference>